<evidence type="ECO:0000256" key="1">
    <source>
        <dbReference type="SAM" id="MobiDB-lite"/>
    </source>
</evidence>
<proteinExistence type="predicted"/>
<feature type="compositionally biased region" description="Basic residues" evidence="1">
    <location>
        <begin position="46"/>
        <end position="58"/>
    </location>
</feature>
<keyword evidence="3" id="KW-1185">Reference proteome</keyword>
<accession>A0A8S1HHA6</accession>
<sequence length="76" mass="8835">MNGKVMLSQRNSSHPNLYRIVIPVTSASLETPPAMITSSQSSPKGVFRRQSRPMRKSAKQFFQQHFQQERREKMSR</sequence>
<dbReference type="Proteomes" id="UP000835052">
    <property type="component" value="Unassembled WGS sequence"/>
</dbReference>
<reference evidence="2" key="1">
    <citation type="submission" date="2020-10" db="EMBL/GenBank/DDBJ databases">
        <authorList>
            <person name="Kikuchi T."/>
        </authorList>
    </citation>
    <scope>NUCLEOTIDE SEQUENCE</scope>
    <source>
        <strain evidence="2">NKZ352</strain>
    </source>
</reference>
<evidence type="ECO:0000313" key="2">
    <source>
        <dbReference type="EMBL" id="CAD6193741.1"/>
    </source>
</evidence>
<evidence type="ECO:0000313" key="3">
    <source>
        <dbReference type="Proteomes" id="UP000835052"/>
    </source>
</evidence>
<name>A0A8S1HHA6_9PELO</name>
<feature type="region of interest" description="Disordered" evidence="1">
    <location>
        <begin position="33"/>
        <end position="58"/>
    </location>
</feature>
<gene>
    <name evidence="2" type="ORF">CAUJ_LOCUS9660</name>
</gene>
<comment type="caution">
    <text evidence="2">The sequence shown here is derived from an EMBL/GenBank/DDBJ whole genome shotgun (WGS) entry which is preliminary data.</text>
</comment>
<protein>
    <submittedName>
        <fullName evidence="2">Uncharacterized protein</fullName>
    </submittedName>
</protein>
<dbReference type="AlphaFoldDB" id="A0A8S1HHA6"/>
<dbReference type="EMBL" id="CAJGYM010000038">
    <property type="protein sequence ID" value="CAD6193741.1"/>
    <property type="molecule type" value="Genomic_DNA"/>
</dbReference>
<organism evidence="2 3">
    <name type="scientific">Caenorhabditis auriculariae</name>
    <dbReference type="NCBI Taxonomy" id="2777116"/>
    <lineage>
        <taxon>Eukaryota</taxon>
        <taxon>Metazoa</taxon>
        <taxon>Ecdysozoa</taxon>
        <taxon>Nematoda</taxon>
        <taxon>Chromadorea</taxon>
        <taxon>Rhabditida</taxon>
        <taxon>Rhabditina</taxon>
        <taxon>Rhabditomorpha</taxon>
        <taxon>Rhabditoidea</taxon>
        <taxon>Rhabditidae</taxon>
        <taxon>Peloderinae</taxon>
        <taxon>Caenorhabditis</taxon>
    </lineage>
</organism>